<comment type="subcellular location">
    <subcellularLocation>
        <location evidence="1">Membrane</location>
        <topology evidence="1">Multi-pass membrane protein</topology>
    </subcellularLocation>
</comment>
<organism evidence="9 10">
    <name type="scientific">Pararhodobacter marinus</name>
    <dbReference type="NCBI Taxonomy" id="2184063"/>
    <lineage>
        <taxon>Bacteria</taxon>
        <taxon>Pseudomonadati</taxon>
        <taxon>Pseudomonadota</taxon>
        <taxon>Alphaproteobacteria</taxon>
        <taxon>Rhodobacterales</taxon>
        <taxon>Paracoccaceae</taxon>
        <taxon>Pararhodobacter</taxon>
    </lineage>
</organism>
<dbReference type="Proteomes" id="UP000244940">
    <property type="component" value="Unassembled WGS sequence"/>
</dbReference>
<dbReference type="InterPro" id="IPR051790">
    <property type="entry name" value="Cytochrome_c-biogenesis_DsbD"/>
</dbReference>
<dbReference type="Pfam" id="PF02683">
    <property type="entry name" value="DsbD_TM"/>
    <property type="match status" value="1"/>
</dbReference>
<dbReference type="RefSeq" id="WP_109535164.1">
    <property type="nucleotide sequence ID" value="NZ_QEYD01000016.1"/>
</dbReference>
<dbReference type="InterPro" id="IPR003834">
    <property type="entry name" value="Cyt_c_assmbl_TM_dom"/>
</dbReference>
<evidence type="ECO:0000259" key="8">
    <source>
        <dbReference type="Pfam" id="PF02683"/>
    </source>
</evidence>
<dbReference type="GO" id="GO:0017004">
    <property type="term" value="P:cytochrome complex assembly"/>
    <property type="evidence" value="ECO:0007669"/>
    <property type="project" value="UniProtKB-KW"/>
</dbReference>
<name>A0A2U2C4K5_9RHOB</name>
<protein>
    <submittedName>
        <fullName evidence="9">Cytochrome C biogenesis protein CcdA</fullName>
    </submittedName>
</protein>
<feature type="transmembrane region" description="Helical" evidence="7">
    <location>
        <begin position="39"/>
        <end position="60"/>
    </location>
</feature>
<feature type="transmembrane region" description="Helical" evidence="7">
    <location>
        <begin position="6"/>
        <end position="27"/>
    </location>
</feature>
<evidence type="ECO:0000256" key="5">
    <source>
        <dbReference type="ARBA" id="ARBA00022989"/>
    </source>
</evidence>
<keyword evidence="3 7" id="KW-0812">Transmembrane</keyword>
<evidence type="ECO:0000256" key="6">
    <source>
        <dbReference type="ARBA" id="ARBA00023136"/>
    </source>
</evidence>
<feature type="transmembrane region" description="Helical" evidence="7">
    <location>
        <begin position="121"/>
        <end position="146"/>
    </location>
</feature>
<dbReference type="OrthoDB" id="9811352at2"/>
<keyword evidence="4" id="KW-0201">Cytochrome c-type biogenesis</keyword>
<dbReference type="PANTHER" id="PTHR31272">
    <property type="entry name" value="CYTOCHROME C-TYPE BIOGENESIS PROTEIN HI_1454-RELATED"/>
    <property type="match status" value="1"/>
</dbReference>
<evidence type="ECO:0000256" key="3">
    <source>
        <dbReference type="ARBA" id="ARBA00022692"/>
    </source>
</evidence>
<keyword evidence="10" id="KW-1185">Reference proteome</keyword>
<dbReference type="GeneID" id="94367236"/>
<evidence type="ECO:0000256" key="1">
    <source>
        <dbReference type="ARBA" id="ARBA00004141"/>
    </source>
</evidence>
<proteinExistence type="inferred from homology"/>
<evidence type="ECO:0000256" key="2">
    <source>
        <dbReference type="ARBA" id="ARBA00006143"/>
    </source>
</evidence>
<dbReference type="EMBL" id="QEYD01000016">
    <property type="protein sequence ID" value="PWE26779.1"/>
    <property type="molecule type" value="Genomic_DNA"/>
</dbReference>
<comment type="caution">
    <text evidence="9">The sequence shown here is derived from an EMBL/GenBank/DDBJ whole genome shotgun (WGS) entry which is preliminary data.</text>
</comment>
<dbReference type="AlphaFoldDB" id="A0A2U2C4K5"/>
<evidence type="ECO:0000313" key="10">
    <source>
        <dbReference type="Proteomes" id="UP000244940"/>
    </source>
</evidence>
<feature type="domain" description="Cytochrome C biogenesis protein transmembrane" evidence="8">
    <location>
        <begin position="7"/>
        <end position="211"/>
    </location>
</feature>
<feature type="transmembrane region" description="Helical" evidence="7">
    <location>
        <begin position="72"/>
        <end position="90"/>
    </location>
</feature>
<sequence>MDILFGYLAGLLTLLNPCVLPVLPIVLATASAGDRRGPLFLMAGMSASFVLLGLALARLGPALGLRPESVEGAAALAMIGFGLVLLVPAFNARFATATTGLAARADAGFARLDRARPWQMALGGALLGAVWSPCIGPTLGGAIALASTGDDLVLAGAIMLAFAAGVSSIMLALAYGAREALARRAALLRRLSARAKPVIGVSFVLIGTALWFGLHKRLEFWAIETLPDWFNDLSILI</sequence>
<reference evidence="9 10" key="1">
    <citation type="submission" date="2018-05" db="EMBL/GenBank/DDBJ databases">
        <title>Pararhodobacter marina sp. nov., isolated from deep-sea water of the Indian Ocean.</title>
        <authorList>
            <person name="Lai Q.Sr."/>
            <person name="Liu X."/>
            <person name="Shao Z."/>
        </authorList>
    </citation>
    <scope>NUCLEOTIDE SEQUENCE [LARGE SCALE GENOMIC DNA]</scope>
    <source>
        <strain evidence="9 10">CIC4N-9</strain>
    </source>
</reference>
<accession>A0A2U2C4K5</accession>
<feature type="transmembrane region" description="Helical" evidence="7">
    <location>
        <begin position="152"/>
        <end position="176"/>
    </location>
</feature>
<comment type="similarity">
    <text evidence="2">Belongs to the DsbD family.</text>
</comment>
<dbReference type="PANTHER" id="PTHR31272:SF9">
    <property type="entry name" value="BLL1027 PROTEIN"/>
    <property type="match status" value="1"/>
</dbReference>
<evidence type="ECO:0000256" key="7">
    <source>
        <dbReference type="SAM" id="Phobius"/>
    </source>
</evidence>
<feature type="transmembrane region" description="Helical" evidence="7">
    <location>
        <begin position="197"/>
        <end position="214"/>
    </location>
</feature>
<gene>
    <name evidence="9" type="ORF">C4N9_20285</name>
</gene>
<evidence type="ECO:0000256" key="4">
    <source>
        <dbReference type="ARBA" id="ARBA00022748"/>
    </source>
</evidence>
<keyword evidence="6 7" id="KW-0472">Membrane</keyword>
<dbReference type="GO" id="GO:0016020">
    <property type="term" value="C:membrane"/>
    <property type="evidence" value="ECO:0007669"/>
    <property type="project" value="UniProtKB-SubCell"/>
</dbReference>
<evidence type="ECO:0000313" key="9">
    <source>
        <dbReference type="EMBL" id="PWE26779.1"/>
    </source>
</evidence>
<keyword evidence="5 7" id="KW-1133">Transmembrane helix</keyword>